<proteinExistence type="predicted"/>
<keyword evidence="3" id="KW-1185">Reference proteome</keyword>
<dbReference type="Proteomes" id="UP000184315">
    <property type="component" value="Unassembled WGS sequence"/>
</dbReference>
<keyword evidence="1" id="KW-0175">Coiled coil</keyword>
<dbReference type="RefSeq" id="WP_072717858.1">
    <property type="nucleotide sequence ID" value="NZ_LN889782.1"/>
</dbReference>
<gene>
    <name evidence="2" type="ORF">PL9214290502</name>
</gene>
<reference evidence="3" key="1">
    <citation type="submission" date="2015-10" db="EMBL/GenBank/DDBJ databases">
        <authorList>
            <person name="Regsiter A."/>
            <person name="william w."/>
        </authorList>
    </citation>
    <scope>NUCLEOTIDE SEQUENCE [LARGE SCALE GENOMIC DNA]</scope>
</reference>
<protein>
    <recommendedName>
        <fullName evidence="4">HNH nuclease domain-containing protein</fullName>
    </recommendedName>
</protein>
<dbReference type="EMBL" id="CZDF01000132">
    <property type="protein sequence ID" value="CUR30911.1"/>
    <property type="molecule type" value="Genomic_DNA"/>
</dbReference>
<dbReference type="AlphaFoldDB" id="A0A1J1LEB4"/>
<dbReference type="STRING" id="671072.PL9214290502"/>
<evidence type="ECO:0000313" key="2">
    <source>
        <dbReference type="EMBL" id="CUR30911.1"/>
    </source>
</evidence>
<name>A0A1J1LEB4_9CYAN</name>
<evidence type="ECO:0008006" key="4">
    <source>
        <dbReference type="Google" id="ProtNLM"/>
    </source>
</evidence>
<feature type="coiled-coil region" evidence="1">
    <location>
        <begin position="16"/>
        <end position="50"/>
    </location>
</feature>
<evidence type="ECO:0000313" key="3">
    <source>
        <dbReference type="Proteomes" id="UP000184315"/>
    </source>
</evidence>
<organism evidence="2 3">
    <name type="scientific">Planktothrix tepida PCC 9214</name>
    <dbReference type="NCBI Taxonomy" id="671072"/>
    <lineage>
        <taxon>Bacteria</taxon>
        <taxon>Bacillati</taxon>
        <taxon>Cyanobacteriota</taxon>
        <taxon>Cyanophyceae</taxon>
        <taxon>Oscillatoriophycideae</taxon>
        <taxon>Oscillatoriales</taxon>
        <taxon>Microcoleaceae</taxon>
        <taxon>Planktothrix</taxon>
    </lineage>
</organism>
<evidence type="ECO:0000256" key="1">
    <source>
        <dbReference type="SAM" id="Coils"/>
    </source>
</evidence>
<dbReference type="OrthoDB" id="9816185at2"/>
<dbReference type="Gene3D" id="1.10.30.50">
    <property type="match status" value="1"/>
</dbReference>
<accession>A0A1J1LEB4</accession>
<sequence>MRWIDIDQLEIPDGWQAKADKALNELRQEIECAEQKARSAGEDIRAARRKAISEGLDKSSRKKIWQELNSYLAKLRNGKCWYSESLNPGSNKDVDHFRPKNRVYEDPDHEGYWWLAFDWRNYRYSCQLCNQHRVDTANNTNGGKWDRFPISGAFRARQEVDNLEMEDVDLLDSIDPEDWKLLTFRPNGQPIPAKRPGTREYERAEISIQVYHLNYQEFVRDRKKLATTIHVLIERMEIYRSKITDSTMITLYKNSLKELFRLIDRDSEYSAAALAYARSEVYKMERGHQVKREWLEKILN</sequence>